<dbReference type="InterPro" id="IPR019127">
    <property type="entry name" value="Exosortase"/>
</dbReference>
<feature type="transmembrane region" description="Helical" evidence="2">
    <location>
        <begin position="76"/>
        <end position="109"/>
    </location>
</feature>
<dbReference type="InterPro" id="IPR013426">
    <property type="entry name" value="EpsH-like"/>
</dbReference>
<keyword evidence="2" id="KW-0472">Membrane</keyword>
<feature type="region of interest" description="Disordered" evidence="1">
    <location>
        <begin position="546"/>
        <end position="572"/>
    </location>
</feature>
<keyword evidence="2 3" id="KW-0812">Transmembrane</keyword>
<dbReference type="Proteomes" id="UP000316598">
    <property type="component" value="Unassembled WGS sequence"/>
</dbReference>
<proteinExistence type="predicted"/>
<keyword evidence="2" id="KW-1133">Transmembrane helix</keyword>
<feature type="transmembrane region" description="Helical" evidence="2">
    <location>
        <begin position="21"/>
        <end position="41"/>
    </location>
</feature>
<dbReference type="NCBIfam" id="NF033780">
    <property type="entry name" value="exosort_XrtU_C"/>
    <property type="match status" value="1"/>
</dbReference>
<evidence type="ECO:0000313" key="4">
    <source>
        <dbReference type="Proteomes" id="UP000316598"/>
    </source>
</evidence>
<feature type="transmembrane region" description="Helical" evidence="2">
    <location>
        <begin position="47"/>
        <end position="64"/>
    </location>
</feature>
<dbReference type="OrthoDB" id="292749at2"/>
<gene>
    <name evidence="3" type="ORF">Pla22_02800</name>
</gene>
<evidence type="ECO:0000256" key="2">
    <source>
        <dbReference type="SAM" id="Phobius"/>
    </source>
</evidence>
<comment type="caution">
    <text evidence="3">The sequence shown here is derived from an EMBL/GenBank/DDBJ whole genome shotgun (WGS) entry which is preliminary data.</text>
</comment>
<name>A0A5C5WP85_9BACT</name>
<feature type="transmembrane region" description="Helical" evidence="2">
    <location>
        <begin position="182"/>
        <end position="205"/>
    </location>
</feature>
<keyword evidence="4" id="KW-1185">Reference proteome</keyword>
<organism evidence="3 4">
    <name type="scientific">Rubripirellula amarantea</name>
    <dbReference type="NCBI Taxonomy" id="2527999"/>
    <lineage>
        <taxon>Bacteria</taxon>
        <taxon>Pseudomonadati</taxon>
        <taxon>Planctomycetota</taxon>
        <taxon>Planctomycetia</taxon>
        <taxon>Pirellulales</taxon>
        <taxon>Pirellulaceae</taxon>
        <taxon>Rubripirellula</taxon>
    </lineage>
</organism>
<evidence type="ECO:0000313" key="3">
    <source>
        <dbReference type="EMBL" id="TWT52654.1"/>
    </source>
</evidence>
<dbReference type="AlphaFoldDB" id="A0A5C5WP85"/>
<accession>A0A5C5WP85</accession>
<dbReference type="RefSeq" id="WP_146512990.1">
    <property type="nucleotide sequence ID" value="NZ_SJPI01000001.1"/>
</dbReference>
<evidence type="ECO:0000256" key="1">
    <source>
        <dbReference type="SAM" id="MobiDB-lite"/>
    </source>
</evidence>
<feature type="transmembrane region" description="Helical" evidence="2">
    <location>
        <begin position="328"/>
        <end position="349"/>
    </location>
</feature>
<dbReference type="Pfam" id="PF09721">
    <property type="entry name" value="Exosortase_EpsH"/>
    <property type="match status" value="1"/>
</dbReference>
<reference evidence="3 4" key="1">
    <citation type="submission" date="2019-02" db="EMBL/GenBank/DDBJ databases">
        <title>Deep-cultivation of Planctomycetes and their phenomic and genomic characterization uncovers novel biology.</title>
        <authorList>
            <person name="Wiegand S."/>
            <person name="Jogler M."/>
            <person name="Boedeker C."/>
            <person name="Pinto D."/>
            <person name="Vollmers J."/>
            <person name="Rivas-Marin E."/>
            <person name="Kohn T."/>
            <person name="Peeters S.H."/>
            <person name="Heuer A."/>
            <person name="Rast P."/>
            <person name="Oberbeckmann S."/>
            <person name="Bunk B."/>
            <person name="Jeske O."/>
            <person name="Meyerdierks A."/>
            <person name="Storesund J.E."/>
            <person name="Kallscheuer N."/>
            <person name="Luecker S."/>
            <person name="Lage O.M."/>
            <person name="Pohl T."/>
            <person name="Merkel B.J."/>
            <person name="Hornburger P."/>
            <person name="Mueller R.-W."/>
            <person name="Bruemmer F."/>
            <person name="Labrenz M."/>
            <person name="Spormann A.M."/>
            <person name="Op Den Camp H."/>
            <person name="Overmann J."/>
            <person name="Amann R."/>
            <person name="Jetten M.S.M."/>
            <person name="Mascher T."/>
            <person name="Medema M.H."/>
            <person name="Devos D.P."/>
            <person name="Kaster A.-K."/>
            <person name="Ovreas L."/>
            <person name="Rohde M."/>
            <person name="Galperin M.Y."/>
            <person name="Jogler C."/>
        </authorList>
    </citation>
    <scope>NUCLEOTIDE SEQUENCE [LARGE SCALE GENOMIC DNA]</scope>
    <source>
        <strain evidence="3 4">Pla22</strain>
    </source>
</reference>
<protein>
    <submittedName>
        <fullName evidence="3">Transmembrane exosortase</fullName>
    </submittedName>
</protein>
<feature type="transmembrane region" description="Helical" evidence="2">
    <location>
        <begin position="252"/>
        <end position="272"/>
    </location>
</feature>
<sequence>MTTLEDIMATHGQTNRKPLGYLYWLALLLPFLPMLLPYLASLWSLDYYRFFPIALLTVAFLAWKRVARPLEPPRGYFGWILVGLALALAASSIIVGTFAPAVIGFAIAITGFFWSQSDRSGSSTFALCLPVWVLVRPPFGLDELLIVWLQRASARLMSVILDFVAIPHGIRGNELRLPDKELFVAELCSGILSFYTIAFLAFIIMALMRRKIFLAPVYLAIAVIVSVVAYTAKISLITMADAWLQWDWTSGWASSILGYIILLLCFGLLWSFDNLVASFCHPVEGTHGASEYNPLVKLWNLLFDDGKEASLSQTTETRQSNSRSNMRYVFLSLCLLLTLGTLFASISYVSAGTSSSGDDVSLQLIIDPSPQLIEDATKHLTIEDHQRNRNNENRKLGRNADIWTCTFQDATCQILISQTFSRWQEFSISYQRDWRLLNRGRSSIPEDVTDITDRTPIAMARFRKRVDTANSYGYLLYSALTPDGVAVAPPQDLGRLTAYLDFRRSNQREPLLMMQAWLITEGRLSAAEIDEVRSDFFRIRDSLASEVRSGASSQQPRTPDVPVTGESQGLDQ</sequence>
<dbReference type="NCBIfam" id="TIGR02602">
    <property type="entry name" value="8TM_EpsH"/>
    <property type="match status" value="1"/>
</dbReference>
<dbReference type="EMBL" id="SJPI01000001">
    <property type="protein sequence ID" value="TWT52654.1"/>
    <property type="molecule type" value="Genomic_DNA"/>
</dbReference>
<feature type="transmembrane region" description="Helical" evidence="2">
    <location>
        <begin position="212"/>
        <end position="232"/>
    </location>
</feature>